<comment type="caution">
    <text evidence="1">The sequence shown here is derived from an EMBL/GenBank/DDBJ whole genome shotgun (WGS) entry which is preliminary data.</text>
</comment>
<reference evidence="1 2" key="1">
    <citation type="submission" date="2020-06" db="EMBL/GenBank/DDBJ databases">
        <title>Rhizobium sp.nov. isolated from the tomato plant.</title>
        <authorList>
            <person name="Thin K.K."/>
            <person name="Zhang X."/>
            <person name="He S."/>
        </authorList>
    </citation>
    <scope>NUCLEOTIDE SEQUENCE [LARGE SCALE GENOMIC DNA]</scope>
    <source>
        <strain evidence="1 2">DBTS2</strain>
    </source>
</reference>
<name>A0ABX2QF35_9HYPH</name>
<dbReference type="RefSeq" id="WP_176949942.1">
    <property type="nucleotide sequence ID" value="NZ_JABXYK010000006.1"/>
</dbReference>
<dbReference type="EMBL" id="JABXYK010000006">
    <property type="protein sequence ID" value="NVP55961.1"/>
    <property type="molecule type" value="Genomic_DNA"/>
</dbReference>
<evidence type="ECO:0000313" key="2">
    <source>
        <dbReference type="Proteomes" id="UP000659172"/>
    </source>
</evidence>
<sequence>MALMEVLPSHIVPVRLMFRIKPLQTLGPRSFSGKQQVGVTDSGYWVASLAEFPIVHRDQILDWRGIVASLEGMAGDLVVGPFDDLRAPTFGSFPPVITGIPHSDGAKFSDGSGYSQSTIRITLAGDLPLRATSAVVTVHQAGALRRGMYFSVYDGLRPSLHIITKTPEISGDQATIQFRPPLRFPVKSGETVDFATPKAVMNLASSDEGALDLDMGRWGRPSLELVESWNGL</sequence>
<accession>A0ABX2QF35</accession>
<proteinExistence type="predicted"/>
<protein>
    <submittedName>
        <fullName evidence="1">Uncharacterized protein</fullName>
    </submittedName>
</protein>
<keyword evidence="2" id="KW-1185">Reference proteome</keyword>
<dbReference type="Proteomes" id="UP000659172">
    <property type="component" value="Unassembled WGS sequence"/>
</dbReference>
<gene>
    <name evidence="1" type="ORF">HV823_11925</name>
</gene>
<evidence type="ECO:0000313" key="1">
    <source>
        <dbReference type="EMBL" id="NVP55961.1"/>
    </source>
</evidence>
<organism evidence="1 2">
    <name type="scientific">Mycoplana rhizolycopersici</name>
    <dbReference type="NCBI Taxonomy" id="2746702"/>
    <lineage>
        <taxon>Bacteria</taxon>
        <taxon>Pseudomonadati</taxon>
        <taxon>Pseudomonadota</taxon>
        <taxon>Alphaproteobacteria</taxon>
        <taxon>Hyphomicrobiales</taxon>
        <taxon>Rhizobiaceae</taxon>
        <taxon>Mycoplana</taxon>
    </lineage>
</organism>